<proteinExistence type="predicted"/>
<dbReference type="GO" id="GO:0006355">
    <property type="term" value="P:regulation of DNA-templated transcription"/>
    <property type="evidence" value="ECO:0007669"/>
    <property type="project" value="InterPro"/>
</dbReference>
<comment type="caution">
    <text evidence="1">The sequence shown here is derived from an EMBL/GenBank/DDBJ whole genome shotgun (WGS) entry which is preliminary data.</text>
</comment>
<protein>
    <submittedName>
        <fullName evidence="1">Uncharacterized protein</fullName>
    </submittedName>
</protein>
<evidence type="ECO:0000313" key="1">
    <source>
        <dbReference type="EMBL" id="PZX07891.1"/>
    </source>
</evidence>
<dbReference type="EMBL" id="QKZI01000001">
    <property type="protein sequence ID" value="PZX07891.1"/>
    <property type="molecule type" value="Genomic_DNA"/>
</dbReference>
<evidence type="ECO:0000313" key="2">
    <source>
        <dbReference type="Proteomes" id="UP000248646"/>
    </source>
</evidence>
<dbReference type="Gene3D" id="1.10.1220.10">
    <property type="entry name" value="Met repressor-like"/>
    <property type="match status" value="1"/>
</dbReference>
<gene>
    <name evidence="1" type="ORF">C7437_1011013</name>
</gene>
<dbReference type="InterPro" id="IPR013321">
    <property type="entry name" value="Arc_rbn_hlx_hlx"/>
</dbReference>
<sequence>MNNEIKKILVGFPEELLEQIENFRFENRINNRTQAILDLIKKGLEKEGKE</sequence>
<reference evidence="1 2" key="1">
    <citation type="submission" date="2018-06" db="EMBL/GenBank/DDBJ databases">
        <title>Genomic Encyclopedia of Type Strains, Phase IV (KMG-IV): sequencing the most valuable type-strain genomes for metagenomic binning, comparative biology and taxonomic classification.</title>
        <authorList>
            <person name="Goeker M."/>
        </authorList>
    </citation>
    <scope>NUCLEOTIDE SEQUENCE [LARGE SCALE GENOMIC DNA]</scope>
    <source>
        <strain evidence="1 2">DSM 5</strain>
    </source>
</reference>
<dbReference type="AlphaFoldDB" id="A0A2W7MVQ5"/>
<keyword evidence="2" id="KW-1185">Reference proteome</keyword>
<dbReference type="RefSeq" id="WP_170122311.1">
    <property type="nucleotide sequence ID" value="NZ_QKZI01000001.1"/>
</dbReference>
<dbReference type="Proteomes" id="UP000248646">
    <property type="component" value="Unassembled WGS sequence"/>
</dbReference>
<name>A0A2W7MVQ5_9BACI</name>
<dbReference type="SUPFAM" id="SSF47598">
    <property type="entry name" value="Ribbon-helix-helix"/>
    <property type="match status" value="1"/>
</dbReference>
<organism evidence="1 2">
    <name type="scientific">Psychrobacillus insolitus</name>
    <dbReference type="NCBI Taxonomy" id="1461"/>
    <lineage>
        <taxon>Bacteria</taxon>
        <taxon>Bacillati</taxon>
        <taxon>Bacillota</taxon>
        <taxon>Bacilli</taxon>
        <taxon>Bacillales</taxon>
        <taxon>Bacillaceae</taxon>
        <taxon>Psychrobacillus</taxon>
    </lineage>
</organism>
<accession>A0A2W7MVQ5</accession>
<dbReference type="InterPro" id="IPR010985">
    <property type="entry name" value="Ribbon_hlx_hlx"/>
</dbReference>